<evidence type="ECO:0000313" key="8">
    <source>
        <dbReference type="EMBL" id="MYR31486.1"/>
    </source>
</evidence>
<comment type="caution">
    <text evidence="8">The sequence shown here is derived from an EMBL/GenBank/DDBJ whole genome shotgun (WGS) entry which is preliminary data.</text>
</comment>
<reference evidence="8 9" key="1">
    <citation type="journal article" date="2019" name="Nat. Commun.">
        <title>The antimicrobial potential of Streptomyces from insect microbiomes.</title>
        <authorList>
            <person name="Chevrette M.G."/>
            <person name="Carlson C.M."/>
            <person name="Ortega H.E."/>
            <person name="Thomas C."/>
            <person name="Ananiev G.E."/>
            <person name="Barns K.J."/>
            <person name="Book A.J."/>
            <person name="Cagnazzo J."/>
            <person name="Carlos C."/>
            <person name="Flanigan W."/>
            <person name="Grubbs K.J."/>
            <person name="Horn H.A."/>
            <person name="Hoffmann F.M."/>
            <person name="Klassen J.L."/>
            <person name="Knack J.J."/>
            <person name="Lewin G.R."/>
            <person name="McDonald B.R."/>
            <person name="Muller L."/>
            <person name="Melo W.G.P."/>
            <person name="Pinto-Tomas A.A."/>
            <person name="Schmitz A."/>
            <person name="Wendt-Pienkowski E."/>
            <person name="Wildman S."/>
            <person name="Zhao M."/>
            <person name="Zhang F."/>
            <person name="Bugni T.S."/>
            <person name="Andes D.R."/>
            <person name="Pupo M.T."/>
            <person name="Currie C.R."/>
        </authorList>
    </citation>
    <scope>NUCLEOTIDE SEQUENCE [LARGE SCALE GENOMIC DNA]</scope>
    <source>
        <strain evidence="8 9">SID5840</strain>
    </source>
</reference>
<proteinExistence type="inferred from homology"/>
<sequence length="600" mass="64427">MTLPPGTANDLTLVDLLRRNAREHPDLPALSGPSRDGRGRTTLTWERVHATVTSLAAGLIDLGIRPGDRALLMMGNRPEHWLADLALLHAGAVPGSVYSTSAPEQIAHIARHGRARLAVVENPTVAAVWEPLLRDPATPLEFLVVVDGPDLEHGHLSYEDLVGTPGTRGTESLHEPGPDDLATVIHTSGTTGAPKGVAITHRAVLTQAIALDRSVGVPGHPDHVCYLPPAHIAERVLGLYLPLLRASHVWMCPELADLPATLARVRPPHFLGVPRVWEKLAVAVRLVMAGLSEDERAAVDAARRIATERLAHVERGDTVPEELEEGYRRARAEVLTPLLAGLGLDRLILAAGASAPLPPDLVRFWAGLGVVIMDAWGLTESVGVATMNVPSPGGFRLGSVGRPLPGIELRTGEDGEVFLRGDSLFEGYLREDGTIDPAVDDEGWFATGDVGRVDEDGFLWITDRKKELIVTSGGKNVSPALVENALKEHPLIGQAFVHGDGRPYPVALLVLDPEVTPVWAVSRGVDPGPDPAGHPEIVAEVERAVEAANARLSRPERVKRHRLLAGEWGPGSGELTPSLKIRRRVVAERYAGEIDALYEE</sequence>
<accession>A0A7K2INP5</accession>
<evidence type="ECO:0000256" key="5">
    <source>
        <dbReference type="ARBA" id="ARBA00024484"/>
    </source>
</evidence>
<dbReference type="SUPFAM" id="SSF56801">
    <property type="entry name" value="Acetyl-CoA synthetase-like"/>
    <property type="match status" value="1"/>
</dbReference>
<keyword evidence="2" id="KW-0436">Ligase</keyword>
<comment type="catalytic activity">
    <reaction evidence="5">
        <text>a long-chain fatty acid + ATP + CoA = a long-chain fatty acyl-CoA + AMP + diphosphate</text>
        <dbReference type="Rhea" id="RHEA:15421"/>
        <dbReference type="ChEBI" id="CHEBI:30616"/>
        <dbReference type="ChEBI" id="CHEBI:33019"/>
        <dbReference type="ChEBI" id="CHEBI:57287"/>
        <dbReference type="ChEBI" id="CHEBI:57560"/>
        <dbReference type="ChEBI" id="CHEBI:83139"/>
        <dbReference type="ChEBI" id="CHEBI:456215"/>
        <dbReference type="EC" id="6.2.1.3"/>
    </reaction>
    <physiologicalReaction direction="left-to-right" evidence="5">
        <dbReference type="Rhea" id="RHEA:15422"/>
    </physiologicalReaction>
</comment>
<dbReference type="InterPro" id="IPR020845">
    <property type="entry name" value="AMP-binding_CS"/>
</dbReference>
<gene>
    <name evidence="8" type="ORF">GTW20_04190</name>
</gene>
<keyword evidence="4" id="KW-0443">Lipid metabolism</keyword>
<comment type="similarity">
    <text evidence="1">Belongs to the ATP-dependent AMP-binding enzyme family.</text>
</comment>
<evidence type="ECO:0000256" key="4">
    <source>
        <dbReference type="ARBA" id="ARBA00023098"/>
    </source>
</evidence>
<dbReference type="Gene3D" id="3.40.50.12780">
    <property type="entry name" value="N-terminal domain of ligase-like"/>
    <property type="match status" value="1"/>
</dbReference>
<evidence type="ECO:0000256" key="6">
    <source>
        <dbReference type="ARBA" id="ARBA00032875"/>
    </source>
</evidence>
<evidence type="ECO:0000256" key="2">
    <source>
        <dbReference type="ARBA" id="ARBA00022598"/>
    </source>
</evidence>
<name>A0A7K2INP5_9ACTN</name>
<dbReference type="PROSITE" id="PS00455">
    <property type="entry name" value="AMP_BINDING"/>
    <property type="match status" value="1"/>
</dbReference>
<dbReference type="RefSeq" id="WP_161110312.1">
    <property type="nucleotide sequence ID" value="NZ_WWHY01000001.1"/>
</dbReference>
<dbReference type="Proteomes" id="UP000467124">
    <property type="component" value="Unassembled WGS sequence"/>
</dbReference>
<dbReference type="InterPro" id="IPR042099">
    <property type="entry name" value="ANL_N_sf"/>
</dbReference>
<organism evidence="8 9">
    <name type="scientific">Nocardiopsis alba</name>
    <dbReference type="NCBI Taxonomy" id="53437"/>
    <lineage>
        <taxon>Bacteria</taxon>
        <taxon>Bacillati</taxon>
        <taxon>Actinomycetota</taxon>
        <taxon>Actinomycetes</taxon>
        <taxon>Streptosporangiales</taxon>
        <taxon>Nocardiopsidaceae</taxon>
        <taxon>Nocardiopsis</taxon>
    </lineage>
</organism>
<dbReference type="AlphaFoldDB" id="A0A7K2INP5"/>
<protein>
    <recommendedName>
        <fullName evidence="6">Acyl-CoA synthetase</fullName>
    </recommendedName>
</protein>
<evidence type="ECO:0000259" key="7">
    <source>
        <dbReference type="Pfam" id="PF00501"/>
    </source>
</evidence>
<evidence type="ECO:0000256" key="3">
    <source>
        <dbReference type="ARBA" id="ARBA00022832"/>
    </source>
</evidence>
<dbReference type="Pfam" id="PF00501">
    <property type="entry name" value="AMP-binding"/>
    <property type="match status" value="1"/>
</dbReference>
<dbReference type="Gene3D" id="3.30.300.30">
    <property type="match status" value="1"/>
</dbReference>
<dbReference type="GO" id="GO:0016020">
    <property type="term" value="C:membrane"/>
    <property type="evidence" value="ECO:0007669"/>
    <property type="project" value="TreeGrafter"/>
</dbReference>
<dbReference type="PANTHER" id="PTHR43272:SF32">
    <property type="entry name" value="AMP-DEPENDENT SYNTHETASE_LIGASE DOMAIN-CONTAINING PROTEIN"/>
    <property type="match status" value="1"/>
</dbReference>
<dbReference type="InterPro" id="IPR045851">
    <property type="entry name" value="AMP-bd_C_sf"/>
</dbReference>
<evidence type="ECO:0000256" key="1">
    <source>
        <dbReference type="ARBA" id="ARBA00006432"/>
    </source>
</evidence>
<dbReference type="Pfam" id="PF23562">
    <property type="entry name" value="AMP-binding_C_3"/>
    <property type="match status" value="1"/>
</dbReference>
<keyword evidence="3" id="KW-0276">Fatty acid metabolism</keyword>
<dbReference type="PANTHER" id="PTHR43272">
    <property type="entry name" value="LONG-CHAIN-FATTY-ACID--COA LIGASE"/>
    <property type="match status" value="1"/>
</dbReference>
<dbReference type="CDD" id="cd05907">
    <property type="entry name" value="VL_LC_FACS_like"/>
    <property type="match status" value="1"/>
</dbReference>
<feature type="domain" description="AMP-dependent synthetase/ligase" evidence="7">
    <location>
        <begin position="17"/>
        <end position="429"/>
    </location>
</feature>
<evidence type="ECO:0000313" key="9">
    <source>
        <dbReference type="Proteomes" id="UP000467124"/>
    </source>
</evidence>
<dbReference type="InterPro" id="IPR000873">
    <property type="entry name" value="AMP-dep_synth/lig_dom"/>
</dbReference>
<dbReference type="EMBL" id="WWHY01000001">
    <property type="protein sequence ID" value="MYR31486.1"/>
    <property type="molecule type" value="Genomic_DNA"/>
</dbReference>
<dbReference type="GO" id="GO:0004467">
    <property type="term" value="F:long-chain fatty acid-CoA ligase activity"/>
    <property type="evidence" value="ECO:0007669"/>
    <property type="project" value="UniProtKB-EC"/>
</dbReference>